<dbReference type="InterPro" id="IPR050833">
    <property type="entry name" value="Poly_Biosynth_Transport"/>
</dbReference>
<dbReference type="AlphaFoldDB" id="A0A345V5R5"/>
<feature type="transmembrane region" description="Helical" evidence="6">
    <location>
        <begin position="236"/>
        <end position="254"/>
    </location>
</feature>
<evidence type="ECO:0000256" key="4">
    <source>
        <dbReference type="ARBA" id="ARBA00022989"/>
    </source>
</evidence>
<dbReference type="Pfam" id="PF13440">
    <property type="entry name" value="Polysacc_synt_3"/>
    <property type="match status" value="1"/>
</dbReference>
<feature type="transmembrane region" description="Helical" evidence="6">
    <location>
        <begin position="116"/>
        <end position="137"/>
    </location>
</feature>
<feature type="transmembrane region" description="Helical" evidence="6">
    <location>
        <begin position="381"/>
        <end position="403"/>
    </location>
</feature>
<evidence type="ECO:0000313" key="8">
    <source>
        <dbReference type="Proteomes" id="UP000254535"/>
    </source>
</evidence>
<feature type="transmembrane region" description="Helical" evidence="6">
    <location>
        <begin position="356"/>
        <end position="375"/>
    </location>
</feature>
<accession>A0A345V5R5</accession>
<feature type="transmembrane region" description="Helical" evidence="6">
    <location>
        <begin position="176"/>
        <end position="196"/>
    </location>
</feature>
<keyword evidence="2" id="KW-1003">Cell membrane</keyword>
<sequence>MSRGSYLKHLALSMGTKLAMIALRLLRNVLLARILGPSERGLFALLSTLPDLISAATSGGLNSAVGYQAAKQRPMGLLLAQVLVFGCLLAGLLTLLVVALVREFGSELDVTMQLGLLAWLLLLAVPLTVLKSGLLTLHNASGGVVAFNALRLVESLAPLLLFLALFWMWKEAALEAALISWLAGISLVVLVGWLWLKRAQPLQLQWDRASQNELLRFSARSHPDLLFQQVILRSDYLFIGALLGSTALGHYAMASAAAELLLIVPEAVTTPLMKRLLQQDEGMDKVTPLALRLTATVMLGACLTMAVIGEWLIVTLFGVAYQPAYPALLALLPGLLGLCYASILRLDLIGKNRPGTVSLMMGLGALLNLALNLLLIPAYGIVGAAAASSIAYLAVTVAMLVLYCRLSGVAFWQTLIILPSDLTPMWLMLQRRFLQRKSA</sequence>
<evidence type="ECO:0000313" key="7">
    <source>
        <dbReference type="EMBL" id="AXJ08067.1"/>
    </source>
</evidence>
<evidence type="ECO:0000256" key="1">
    <source>
        <dbReference type="ARBA" id="ARBA00004651"/>
    </source>
</evidence>
<evidence type="ECO:0000256" key="6">
    <source>
        <dbReference type="SAM" id="Phobius"/>
    </source>
</evidence>
<dbReference type="PANTHER" id="PTHR30250">
    <property type="entry name" value="PST FAMILY PREDICTED COLANIC ACID TRANSPORTER"/>
    <property type="match status" value="1"/>
</dbReference>
<keyword evidence="5 6" id="KW-0472">Membrane</keyword>
<keyword evidence="4 6" id="KW-1133">Transmembrane helix</keyword>
<evidence type="ECO:0000256" key="3">
    <source>
        <dbReference type="ARBA" id="ARBA00022692"/>
    </source>
</evidence>
<proteinExistence type="predicted"/>
<keyword evidence="3 6" id="KW-0812">Transmembrane</keyword>
<feature type="transmembrane region" description="Helical" evidence="6">
    <location>
        <begin position="77"/>
        <end position="101"/>
    </location>
</feature>
<feature type="transmembrane region" description="Helical" evidence="6">
    <location>
        <begin position="325"/>
        <end position="344"/>
    </location>
</feature>
<feature type="transmembrane region" description="Helical" evidence="6">
    <location>
        <begin position="149"/>
        <end position="170"/>
    </location>
</feature>
<evidence type="ECO:0000256" key="5">
    <source>
        <dbReference type="ARBA" id="ARBA00023136"/>
    </source>
</evidence>
<reference evidence="7 8" key="1">
    <citation type="submission" date="2017-07" db="EMBL/GenBank/DDBJ databases">
        <title>Genome sequence of Pseudomonas NEP1.</title>
        <authorList>
            <person name="Nascimento F.X."/>
        </authorList>
    </citation>
    <scope>NUCLEOTIDE SEQUENCE [LARGE SCALE GENOMIC DNA]</scope>
    <source>
        <strain evidence="7 8">NEP1</strain>
    </source>
</reference>
<evidence type="ECO:0000256" key="2">
    <source>
        <dbReference type="ARBA" id="ARBA00022475"/>
    </source>
</evidence>
<dbReference type="EMBL" id="CP022313">
    <property type="protein sequence ID" value="AXJ08067.1"/>
    <property type="molecule type" value="Genomic_DNA"/>
</dbReference>
<feature type="transmembrane region" description="Helical" evidence="6">
    <location>
        <begin position="289"/>
        <end position="313"/>
    </location>
</feature>
<dbReference type="GO" id="GO:0005886">
    <property type="term" value="C:plasma membrane"/>
    <property type="evidence" value="ECO:0007669"/>
    <property type="project" value="UniProtKB-SubCell"/>
</dbReference>
<dbReference type="Proteomes" id="UP000254535">
    <property type="component" value="Chromosome"/>
</dbReference>
<name>A0A345V5R5_PSEFL</name>
<dbReference type="PANTHER" id="PTHR30250:SF11">
    <property type="entry name" value="O-ANTIGEN TRANSPORTER-RELATED"/>
    <property type="match status" value="1"/>
</dbReference>
<comment type="subcellular location">
    <subcellularLocation>
        <location evidence="1">Cell membrane</location>
        <topology evidence="1">Multi-pass membrane protein</topology>
    </subcellularLocation>
</comment>
<protein>
    <submittedName>
        <fullName evidence="7">Polysaccharide biosynthesis protein</fullName>
    </submittedName>
</protein>
<gene>
    <name evidence="7" type="ORF">CFN16_09665</name>
</gene>
<organism evidence="7 8">
    <name type="scientific">Pseudomonas fluorescens</name>
    <dbReference type="NCBI Taxonomy" id="294"/>
    <lineage>
        <taxon>Bacteria</taxon>
        <taxon>Pseudomonadati</taxon>
        <taxon>Pseudomonadota</taxon>
        <taxon>Gammaproteobacteria</taxon>
        <taxon>Pseudomonadales</taxon>
        <taxon>Pseudomonadaceae</taxon>
        <taxon>Pseudomonas</taxon>
    </lineage>
</organism>
<dbReference type="RefSeq" id="WP_074687748.1">
    <property type="nucleotide sequence ID" value="NZ_CP022313.1"/>
</dbReference>